<dbReference type="EMBL" id="CM018031">
    <property type="protein sequence ID" value="KAA8548461.1"/>
    <property type="molecule type" value="Genomic_DNA"/>
</dbReference>
<evidence type="ECO:0000256" key="1">
    <source>
        <dbReference type="SAM" id="MobiDB-lite"/>
    </source>
</evidence>
<keyword evidence="3" id="KW-1185">Reference proteome</keyword>
<feature type="region of interest" description="Disordered" evidence="1">
    <location>
        <begin position="70"/>
        <end position="102"/>
    </location>
</feature>
<sequence>MKNMDYMDIDQVLDVPDTPDRIAAQKVNGRGLIEKQSGSSVAGHPGNTDFFDETNPNQLRGRNKLVIDNGHSRNLSIHPPRNLSISEKSEGRSNSTISALGNSSSSKSALLFRRMGADKTTKHENRHSIHSRHMEKGKALCTSQSSTHQKDNAVVDLTKQNGHARVFEKAFPSGALGNYQAEEIREGSISANAFSSLDGIENSSKIFSKFCKGKEKVDDTCKGGSGFDRGKGIDFFGDFQPKYGNSMPASINSITSPRVTGQKRLTIILIESKVKGLWFIPFSSEGPNAKTILSSSRNSTTNNEKSNGTNDASRDAFRCFEGLGGWRSTRNRTKKINPPSSDEGWHLSSRKDDPQLC</sequence>
<dbReference type="AlphaFoldDB" id="A0A5J5C4D6"/>
<gene>
    <name evidence="2" type="ORF">F0562_000145</name>
</gene>
<reference evidence="2 3" key="1">
    <citation type="submission" date="2019-09" db="EMBL/GenBank/DDBJ databases">
        <title>A chromosome-level genome assembly of the Chinese tupelo Nyssa sinensis.</title>
        <authorList>
            <person name="Yang X."/>
            <person name="Kang M."/>
            <person name="Yang Y."/>
            <person name="Xiong H."/>
            <person name="Wang M."/>
            <person name="Zhang Z."/>
            <person name="Wang Z."/>
            <person name="Wu H."/>
            <person name="Ma T."/>
            <person name="Liu J."/>
            <person name="Xi Z."/>
        </authorList>
    </citation>
    <scope>NUCLEOTIDE SEQUENCE [LARGE SCALE GENOMIC DNA]</scope>
    <source>
        <strain evidence="2">J267</strain>
        <tissue evidence="2">Leaf</tissue>
    </source>
</reference>
<feature type="region of interest" description="Disordered" evidence="1">
    <location>
        <begin position="34"/>
        <end position="58"/>
    </location>
</feature>
<evidence type="ECO:0000313" key="3">
    <source>
        <dbReference type="Proteomes" id="UP000325577"/>
    </source>
</evidence>
<proteinExistence type="predicted"/>
<protein>
    <submittedName>
        <fullName evidence="2">Uncharacterized protein</fullName>
    </submittedName>
</protein>
<feature type="compositionally biased region" description="Polar residues" evidence="1">
    <location>
        <begin position="291"/>
        <end position="311"/>
    </location>
</feature>
<feature type="region of interest" description="Disordered" evidence="1">
    <location>
        <begin position="291"/>
        <end position="313"/>
    </location>
</feature>
<dbReference type="OrthoDB" id="8062037at2759"/>
<feature type="compositionally biased region" description="Basic and acidic residues" evidence="1">
    <location>
        <begin position="343"/>
        <end position="357"/>
    </location>
</feature>
<accession>A0A5J5C4D6</accession>
<dbReference type="Proteomes" id="UP000325577">
    <property type="component" value="Linkage Group LG0"/>
</dbReference>
<name>A0A5J5C4D6_9ASTE</name>
<organism evidence="2 3">
    <name type="scientific">Nyssa sinensis</name>
    <dbReference type="NCBI Taxonomy" id="561372"/>
    <lineage>
        <taxon>Eukaryota</taxon>
        <taxon>Viridiplantae</taxon>
        <taxon>Streptophyta</taxon>
        <taxon>Embryophyta</taxon>
        <taxon>Tracheophyta</taxon>
        <taxon>Spermatophyta</taxon>
        <taxon>Magnoliopsida</taxon>
        <taxon>eudicotyledons</taxon>
        <taxon>Gunneridae</taxon>
        <taxon>Pentapetalae</taxon>
        <taxon>asterids</taxon>
        <taxon>Cornales</taxon>
        <taxon>Nyssaceae</taxon>
        <taxon>Nyssa</taxon>
    </lineage>
</organism>
<evidence type="ECO:0000313" key="2">
    <source>
        <dbReference type="EMBL" id="KAA8548461.1"/>
    </source>
</evidence>
<feature type="region of interest" description="Disordered" evidence="1">
    <location>
        <begin position="328"/>
        <end position="357"/>
    </location>
</feature>